<dbReference type="OrthoDB" id="6375767at2759"/>
<evidence type="ECO:0000256" key="1">
    <source>
        <dbReference type="ARBA" id="ARBA00022737"/>
    </source>
</evidence>
<keyword evidence="1" id="KW-0677">Repeat</keyword>
<dbReference type="InterPro" id="IPR029006">
    <property type="entry name" value="ADF-H/Gelsolin-like_dom_sf"/>
</dbReference>
<dbReference type="GO" id="GO:0005634">
    <property type="term" value="C:nucleus"/>
    <property type="evidence" value="ECO:0007669"/>
    <property type="project" value="TreeGrafter"/>
</dbReference>
<dbReference type="EMBL" id="KQ257461">
    <property type="protein sequence ID" value="KNC98336.1"/>
    <property type="molecule type" value="Genomic_DNA"/>
</dbReference>
<evidence type="ECO:0000256" key="2">
    <source>
        <dbReference type="SAM" id="MobiDB-lite"/>
    </source>
</evidence>
<name>A0A0L0HBL7_SPIPD</name>
<dbReference type="GO" id="GO:0005546">
    <property type="term" value="F:phosphatidylinositol-4,5-bisphosphate binding"/>
    <property type="evidence" value="ECO:0007669"/>
    <property type="project" value="TreeGrafter"/>
</dbReference>
<feature type="compositionally biased region" description="Basic and acidic residues" evidence="2">
    <location>
        <begin position="724"/>
        <end position="735"/>
    </location>
</feature>
<dbReference type="GO" id="GO:0008154">
    <property type="term" value="P:actin polymerization or depolymerization"/>
    <property type="evidence" value="ECO:0007669"/>
    <property type="project" value="TreeGrafter"/>
</dbReference>
<dbReference type="SMART" id="SM00262">
    <property type="entry name" value="GEL"/>
    <property type="match status" value="6"/>
</dbReference>
<dbReference type="SUPFAM" id="SSF55753">
    <property type="entry name" value="Actin depolymerizing proteins"/>
    <property type="match status" value="6"/>
</dbReference>
<dbReference type="InterPro" id="IPR007123">
    <property type="entry name" value="Gelsolin-like_dom"/>
</dbReference>
<dbReference type="Proteomes" id="UP000053201">
    <property type="component" value="Unassembled WGS sequence"/>
</dbReference>
<accession>A0A0L0HBL7</accession>
<proteinExistence type="predicted"/>
<dbReference type="InParanoid" id="A0A0L0HBL7"/>
<dbReference type="GO" id="GO:0005737">
    <property type="term" value="C:cytoplasm"/>
    <property type="evidence" value="ECO:0007669"/>
    <property type="project" value="TreeGrafter"/>
</dbReference>
<dbReference type="GO" id="GO:0015629">
    <property type="term" value="C:actin cytoskeleton"/>
    <property type="evidence" value="ECO:0007669"/>
    <property type="project" value="TreeGrafter"/>
</dbReference>
<dbReference type="GO" id="GO:0051016">
    <property type="term" value="P:barbed-end actin filament capping"/>
    <property type="evidence" value="ECO:0007669"/>
    <property type="project" value="TreeGrafter"/>
</dbReference>
<dbReference type="Pfam" id="PF00626">
    <property type="entry name" value="Gelsolin"/>
    <property type="match status" value="2"/>
</dbReference>
<gene>
    <name evidence="4" type="ORF">SPPG_06729</name>
</gene>
<feature type="region of interest" description="Disordered" evidence="2">
    <location>
        <begin position="34"/>
        <end position="53"/>
    </location>
</feature>
<dbReference type="GO" id="GO:0051014">
    <property type="term" value="P:actin filament severing"/>
    <property type="evidence" value="ECO:0007669"/>
    <property type="project" value="TreeGrafter"/>
</dbReference>
<dbReference type="Gene3D" id="3.40.20.10">
    <property type="entry name" value="Severin"/>
    <property type="match status" value="6"/>
</dbReference>
<dbReference type="eggNOG" id="KOG0444">
    <property type="taxonomic scope" value="Eukaryota"/>
</dbReference>
<organism evidence="4 5">
    <name type="scientific">Spizellomyces punctatus (strain DAOM BR117)</name>
    <dbReference type="NCBI Taxonomy" id="645134"/>
    <lineage>
        <taxon>Eukaryota</taxon>
        <taxon>Fungi</taxon>
        <taxon>Fungi incertae sedis</taxon>
        <taxon>Chytridiomycota</taxon>
        <taxon>Chytridiomycota incertae sedis</taxon>
        <taxon>Chytridiomycetes</taxon>
        <taxon>Spizellomycetales</taxon>
        <taxon>Spizellomycetaceae</taxon>
        <taxon>Spizellomyces</taxon>
    </lineage>
</organism>
<dbReference type="OMA" id="KIFEHIM"/>
<keyword evidence="5" id="KW-1185">Reference proteome</keyword>
<feature type="region of interest" description="Disordered" evidence="2">
    <location>
        <begin position="167"/>
        <end position="189"/>
    </location>
</feature>
<reference evidence="4 5" key="1">
    <citation type="submission" date="2009-08" db="EMBL/GenBank/DDBJ databases">
        <title>The Genome Sequence of Spizellomyces punctatus strain DAOM BR117.</title>
        <authorList>
            <consortium name="The Broad Institute Genome Sequencing Platform"/>
            <person name="Russ C."/>
            <person name="Cuomo C."/>
            <person name="Shea T."/>
            <person name="Young S.K."/>
            <person name="Zeng Q."/>
            <person name="Koehrsen M."/>
            <person name="Haas B."/>
            <person name="Borodovsky M."/>
            <person name="Guigo R."/>
            <person name="Alvarado L."/>
            <person name="Berlin A."/>
            <person name="Bochicchio J."/>
            <person name="Borenstein D."/>
            <person name="Chapman S."/>
            <person name="Chen Z."/>
            <person name="Engels R."/>
            <person name="Freedman E."/>
            <person name="Gellesch M."/>
            <person name="Goldberg J."/>
            <person name="Griggs A."/>
            <person name="Gujja S."/>
            <person name="Heiman D."/>
            <person name="Hepburn T."/>
            <person name="Howarth C."/>
            <person name="Jen D."/>
            <person name="Larson L."/>
            <person name="Lewis B."/>
            <person name="Mehta T."/>
            <person name="Park D."/>
            <person name="Pearson M."/>
            <person name="Roberts A."/>
            <person name="Saif S."/>
            <person name="Shenoy N."/>
            <person name="Sisk P."/>
            <person name="Stolte C."/>
            <person name="Sykes S."/>
            <person name="Thomson T."/>
            <person name="Walk T."/>
            <person name="White J."/>
            <person name="Yandava C."/>
            <person name="Burger G."/>
            <person name="Gray M.W."/>
            <person name="Holland P.W.H."/>
            <person name="King N."/>
            <person name="Lang F.B.F."/>
            <person name="Roger A.J."/>
            <person name="Ruiz-Trillo I."/>
            <person name="Lander E."/>
            <person name="Nusbaum C."/>
        </authorList>
    </citation>
    <scope>NUCLEOTIDE SEQUENCE [LARGE SCALE GENOMIC DNA]</scope>
    <source>
        <strain evidence="4 5">DAOM BR117</strain>
    </source>
</reference>
<feature type="domain" description="Gelsolin-like" evidence="3">
    <location>
        <begin position="518"/>
        <end position="586"/>
    </location>
</feature>
<evidence type="ECO:0000259" key="3">
    <source>
        <dbReference type="Pfam" id="PF00626"/>
    </source>
</evidence>
<dbReference type="VEuPathDB" id="FungiDB:SPPG_06729"/>
<evidence type="ECO:0000313" key="4">
    <source>
        <dbReference type="EMBL" id="KNC98336.1"/>
    </source>
</evidence>
<dbReference type="RefSeq" id="XP_016606376.1">
    <property type="nucleotide sequence ID" value="XM_016754929.1"/>
</dbReference>
<feature type="region of interest" description="Disordered" evidence="2">
    <location>
        <begin position="1152"/>
        <end position="1228"/>
    </location>
</feature>
<feature type="region of interest" description="Disordered" evidence="2">
    <location>
        <begin position="696"/>
        <end position="773"/>
    </location>
</feature>
<dbReference type="InterPro" id="IPR007122">
    <property type="entry name" value="Villin/Gelsolin"/>
</dbReference>
<feature type="compositionally biased region" description="Basic and acidic residues" evidence="2">
    <location>
        <begin position="174"/>
        <end position="189"/>
    </location>
</feature>
<protein>
    <recommendedName>
        <fullName evidence="3">Gelsolin-like domain-containing protein</fullName>
    </recommendedName>
</protein>
<feature type="domain" description="Gelsolin-like" evidence="3">
    <location>
        <begin position="400"/>
        <end position="462"/>
    </location>
</feature>
<dbReference type="GeneID" id="27690013"/>
<dbReference type="PANTHER" id="PTHR11977:SF51">
    <property type="entry name" value="PROTEIN FLIGHTLESS-1 HOMOLOG"/>
    <property type="match status" value="1"/>
</dbReference>
<evidence type="ECO:0000313" key="5">
    <source>
        <dbReference type="Proteomes" id="UP000053201"/>
    </source>
</evidence>
<dbReference type="PANTHER" id="PTHR11977">
    <property type="entry name" value="VILLIN"/>
    <property type="match status" value="1"/>
</dbReference>
<feature type="compositionally biased region" description="Basic and acidic residues" evidence="2">
    <location>
        <begin position="696"/>
        <end position="707"/>
    </location>
</feature>
<dbReference type="AlphaFoldDB" id="A0A0L0HBL7"/>
<dbReference type="STRING" id="645134.A0A0L0HBL7"/>
<dbReference type="GO" id="GO:0051015">
    <property type="term" value="F:actin filament binding"/>
    <property type="evidence" value="ECO:0007669"/>
    <property type="project" value="InterPro"/>
</dbReference>
<sequence length="1228" mass="138489">MVPVDACLLYGDPMWGVPLHTQAEYLNPLLDDKEGYAPNDEEGGRGVGGMAGTETPTRRMSLSFHYLKLFFSSMTSLFYPTHHHHHHYNRHKKTKREKKYVLQTAEFYGADFSAPTENPEIAKLHHRHPVDKVQLVEQERARAAQGSVFITALNNIALSRSHDWAAGDGGGESLDVRDDESGGKRMLEGDKGVTGLALTGLLPTAVTSPVPAAPPPPPKKWTEAMRERVPVLDYSDVFPEDVGRREGVTVFRIESLKPVILPDDLFGSFCVADCYIILHSVLKHDRQAWMYDDEGDAMEHKIWVWIGSEAEVDKRFCAAMFSTGLRNWIGAKGGVERVSDDDSSPTFLALFSDRFRTEDATEATESGLFVAEQKRYPLRLYMLCGNRDIRLRLRDPAFWSLKSDAVFLLDWGLEIFQWNGSKSSLHQRAKCRILTDRINRLERVGRAHVEEIEEWGEPQRFWEILGGERTELDAAEDHEADAASEEAMFKRIAESPATLYRAFEDLSEDVASHVVSNGKLKRGMLVSDAAYVLDAGVELFLWIGKAASMDLRASATELLARVAPLQKRPKWVGLHRLIQDHESEVFKLRFPDWESTAADVNWEEIKDQTSGRFKRSKSAGGIRVDVRALYANPPQESTVTGIEDTIAHANALLQTFSAFVYQKGRFVQLPDEERGHFFTDDAYVFLCVYRLEEEKEQQKREERERRRTERRKQGINVKPATVAREIDQKFREGSGHRRQSSTSSNPYPPSPTTTTYSEISDSDDGCSSANEPPEPSVECVVYFWQGRLASRLAYSTFIFKTQQEMEDLVQDMYGCSVRVVHLEQGKEPIALLAHLDNSMVVHRGSRARFGKQDRMVESGWKRSKMYHIRTDARYRTTRAVEVLPRTSSMVSRDCFYIYSLVKGVSSFLWRGKGVSKEEIRKAEGIVEKILQLHGVVYEASTTCRPAPQGLEPSGFFNLIEPPHGPVPSGTEYYYVPPPRFLRCSCTQGYFSIEEITHWSQVDLHSDTCVILDPGAPRKLWVWVGSGTSDVVKKLCRKSVEVWLERLDDGRVCGSIPGIFGPPPQQEESEDWKHRSTQSLFSSMESLASPTLSRTRAQKAARKAITAAFKRDRTVDDGDVVWVLEGGEMEEFTSYFCGWDERSVRGVGEIGNVFRNNRRPRGGGSDARQHGRTADNRSGGDGRSGGDARSPEGGDGGERVEVERGGTRDGNGKKKGREDMLNRRVTVHM</sequence>
<feature type="compositionally biased region" description="Basic and acidic residues" evidence="2">
    <location>
        <begin position="1166"/>
        <end position="1221"/>
    </location>
</feature>